<dbReference type="InterPro" id="IPR001138">
    <property type="entry name" value="Zn2Cys6_DnaBD"/>
</dbReference>
<evidence type="ECO:0000256" key="6">
    <source>
        <dbReference type="ARBA" id="ARBA00023242"/>
    </source>
</evidence>
<organism evidence="8 9">
    <name type="scientific">Aspergillus calidoustus</name>
    <dbReference type="NCBI Taxonomy" id="454130"/>
    <lineage>
        <taxon>Eukaryota</taxon>
        <taxon>Fungi</taxon>
        <taxon>Dikarya</taxon>
        <taxon>Ascomycota</taxon>
        <taxon>Pezizomycotina</taxon>
        <taxon>Eurotiomycetes</taxon>
        <taxon>Eurotiomycetidae</taxon>
        <taxon>Eurotiales</taxon>
        <taxon>Aspergillaceae</taxon>
        <taxon>Aspergillus</taxon>
        <taxon>Aspergillus subgen. Nidulantes</taxon>
    </lineage>
</organism>
<gene>
    <name evidence="8" type="ORF">ASPCAL00636</name>
</gene>
<dbReference type="OrthoDB" id="5069333at2759"/>
<keyword evidence="9" id="KW-1185">Reference proteome</keyword>
<dbReference type="PROSITE" id="PS50048">
    <property type="entry name" value="ZN2_CY6_FUNGAL_2"/>
    <property type="match status" value="1"/>
</dbReference>
<sequence length="721" mass="80049">MNSLDRSKSRSIRQSCTFCRKKKIRCSGELICSACQSRQLNCIYTTRAPKGRNTKPLENHARNQNKNVLSLGSSVELQSGARSLEWKGDITTNASTGLLLDSVNVNNDAVTRTTLGDLLESRFQKHYRHCGLSSLEAGRELGFPPSSPTEAISYKDLFFNITPALLDMGSAKIGRLRTDDGSDSFIPHCYHFRNCLSQDGSETMFQAGFPANNITLPSGSNQTACQLLEVWFSQHPLSLILSKTAFLHDFNGGLCDPGLLAIILADVTPTLQSSEWGLPESLRQFACKQVQKRPAEQTSLPTVQLLVLLGWHQICTGEVRRGACYINVAHELIGGWNKAQERRLGTQRMNGVDYASVALELGYRIFWLTFAIELWVALQLDSPFEYPTRINPSLNLPSPDIKNSTVYELDRSSGNVASLAAQEQFWRVFWPLSHICCTVGPIYALLPRGASNPQASLTEPRTYWGAETLRRLHRLVNKHRSVSGLCQTVRSIVSEELERLQAEIGTHPSEIIARIAYQLLSIHVLFPRAQSVEHGSTRESLDTMVQNTAQAILAFIDLLRLVEQSLEPPDFLNGISPCSSAGLILAGLDASSRALRETLRSLASDPDAKPVIVHWQSKLVELAHQLQTVCKHPSIRVHPPARDVKQQLKQVKQRLEHLSDCFPLDVDIPLDDALFLADAEFEPLSLDTMALLDLEPDYDFFSSGTITPQGMLGDPLSTTLE</sequence>
<dbReference type="Pfam" id="PF00172">
    <property type="entry name" value="Zn_clus"/>
    <property type="match status" value="1"/>
</dbReference>
<dbReference type="CDD" id="cd00067">
    <property type="entry name" value="GAL4"/>
    <property type="match status" value="1"/>
</dbReference>
<keyword evidence="6" id="KW-0539">Nucleus</keyword>
<dbReference type="GO" id="GO:0000981">
    <property type="term" value="F:DNA-binding transcription factor activity, RNA polymerase II-specific"/>
    <property type="evidence" value="ECO:0007669"/>
    <property type="project" value="InterPro"/>
</dbReference>
<keyword evidence="3" id="KW-0805">Transcription regulation</keyword>
<dbReference type="InterPro" id="IPR036864">
    <property type="entry name" value="Zn2-C6_fun-type_DNA-bd_sf"/>
</dbReference>
<dbReference type="Gene3D" id="4.10.240.10">
    <property type="entry name" value="Zn(2)-C6 fungal-type DNA-binding domain"/>
    <property type="match status" value="1"/>
</dbReference>
<keyword evidence="4" id="KW-0238">DNA-binding</keyword>
<dbReference type="STRING" id="454130.A0A0U5GJY0"/>
<name>A0A0U5GJY0_ASPCI</name>
<dbReference type="PANTHER" id="PTHR46910:SF3">
    <property type="entry name" value="HALOTOLERANCE PROTEIN 9-RELATED"/>
    <property type="match status" value="1"/>
</dbReference>
<evidence type="ECO:0000313" key="9">
    <source>
        <dbReference type="Proteomes" id="UP000054771"/>
    </source>
</evidence>
<keyword evidence="5" id="KW-0804">Transcription</keyword>
<evidence type="ECO:0000256" key="5">
    <source>
        <dbReference type="ARBA" id="ARBA00023163"/>
    </source>
</evidence>
<accession>A0A0U5GJY0</accession>
<evidence type="ECO:0000259" key="7">
    <source>
        <dbReference type="PROSITE" id="PS50048"/>
    </source>
</evidence>
<feature type="domain" description="Zn(2)-C6 fungal-type" evidence="7">
    <location>
        <begin position="15"/>
        <end position="44"/>
    </location>
</feature>
<keyword evidence="2" id="KW-0479">Metal-binding</keyword>
<dbReference type="SUPFAM" id="SSF57701">
    <property type="entry name" value="Zn2/Cys6 DNA-binding domain"/>
    <property type="match status" value="1"/>
</dbReference>
<dbReference type="AlphaFoldDB" id="A0A0U5GJY0"/>
<dbReference type="InterPro" id="IPR050987">
    <property type="entry name" value="AtrR-like"/>
</dbReference>
<dbReference type="GO" id="GO:0005634">
    <property type="term" value="C:nucleus"/>
    <property type="evidence" value="ECO:0007669"/>
    <property type="project" value="UniProtKB-SubCell"/>
</dbReference>
<dbReference type="Proteomes" id="UP000054771">
    <property type="component" value="Unassembled WGS sequence"/>
</dbReference>
<evidence type="ECO:0000256" key="3">
    <source>
        <dbReference type="ARBA" id="ARBA00023015"/>
    </source>
</evidence>
<dbReference type="CDD" id="cd12148">
    <property type="entry name" value="fungal_TF_MHR"/>
    <property type="match status" value="1"/>
</dbReference>
<evidence type="ECO:0000256" key="2">
    <source>
        <dbReference type="ARBA" id="ARBA00022723"/>
    </source>
</evidence>
<dbReference type="EMBL" id="CDMC01000001">
    <property type="protein sequence ID" value="CEL01044.1"/>
    <property type="molecule type" value="Genomic_DNA"/>
</dbReference>
<dbReference type="PROSITE" id="PS00463">
    <property type="entry name" value="ZN2_CY6_FUNGAL_1"/>
    <property type="match status" value="1"/>
</dbReference>
<evidence type="ECO:0000256" key="4">
    <source>
        <dbReference type="ARBA" id="ARBA00023125"/>
    </source>
</evidence>
<comment type="subcellular location">
    <subcellularLocation>
        <location evidence="1">Nucleus</location>
    </subcellularLocation>
</comment>
<evidence type="ECO:0000313" key="8">
    <source>
        <dbReference type="EMBL" id="CEL01044.1"/>
    </source>
</evidence>
<dbReference type="PANTHER" id="PTHR46910">
    <property type="entry name" value="TRANSCRIPTION FACTOR PDR1"/>
    <property type="match status" value="1"/>
</dbReference>
<protein>
    <recommendedName>
        <fullName evidence="7">Zn(2)-C6 fungal-type domain-containing protein</fullName>
    </recommendedName>
</protein>
<reference evidence="9" key="1">
    <citation type="journal article" date="2016" name="Genome Announc.">
        <title>Draft genome sequences of fungus Aspergillus calidoustus.</title>
        <authorList>
            <person name="Horn F."/>
            <person name="Linde J."/>
            <person name="Mattern D.J."/>
            <person name="Walther G."/>
            <person name="Guthke R."/>
            <person name="Scherlach K."/>
            <person name="Martin K."/>
            <person name="Brakhage A.A."/>
            <person name="Petzke L."/>
            <person name="Valiante V."/>
        </authorList>
    </citation>
    <scope>NUCLEOTIDE SEQUENCE [LARGE SCALE GENOMIC DNA]</scope>
    <source>
        <strain evidence="9">SF006504</strain>
    </source>
</reference>
<dbReference type="OMA" id="REDTCDE"/>
<dbReference type="GO" id="GO:0003677">
    <property type="term" value="F:DNA binding"/>
    <property type="evidence" value="ECO:0007669"/>
    <property type="project" value="UniProtKB-KW"/>
</dbReference>
<dbReference type="SMART" id="SM00066">
    <property type="entry name" value="GAL4"/>
    <property type="match status" value="1"/>
</dbReference>
<dbReference type="GO" id="GO:0008270">
    <property type="term" value="F:zinc ion binding"/>
    <property type="evidence" value="ECO:0007669"/>
    <property type="project" value="InterPro"/>
</dbReference>
<evidence type="ECO:0000256" key="1">
    <source>
        <dbReference type="ARBA" id="ARBA00004123"/>
    </source>
</evidence>
<proteinExistence type="predicted"/>